<dbReference type="InParanoid" id="B2VVL7"/>
<gene>
    <name evidence="1" type="ORF">PTRG_01229</name>
</gene>
<reference evidence="2" key="1">
    <citation type="journal article" date="2013" name="G3 (Bethesda)">
        <title>Comparative genomics of a plant-pathogenic fungus, Pyrenophora tritici-repentis, reveals transduplication and the impact of repeat elements on pathogenicity and population divergence.</title>
        <authorList>
            <person name="Manning V.A."/>
            <person name="Pandelova I."/>
            <person name="Dhillon B."/>
            <person name="Wilhelm L.J."/>
            <person name="Goodwin S.B."/>
            <person name="Berlin A.M."/>
            <person name="Figueroa M."/>
            <person name="Freitag M."/>
            <person name="Hane J.K."/>
            <person name="Henrissat B."/>
            <person name="Holman W.H."/>
            <person name="Kodira C.D."/>
            <person name="Martin J."/>
            <person name="Oliver R.P."/>
            <person name="Robbertse B."/>
            <person name="Schackwitz W."/>
            <person name="Schwartz D.C."/>
            <person name="Spatafora J.W."/>
            <person name="Turgeon B.G."/>
            <person name="Yandava C."/>
            <person name="Young S."/>
            <person name="Zhou S."/>
            <person name="Zeng Q."/>
            <person name="Grigoriev I.V."/>
            <person name="Ma L.-J."/>
            <person name="Ciuffetti L.M."/>
        </authorList>
    </citation>
    <scope>NUCLEOTIDE SEQUENCE [LARGE SCALE GENOMIC DNA]</scope>
    <source>
        <strain evidence="2">Pt-1C-BFP</strain>
    </source>
</reference>
<dbReference type="Proteomes" id="UP000001471">
    <property type="component" value="Unassembled WGS sequence"/>
</dbReference>
<organism evidence="1 2">
    <name type="scientific">Pyrenophora tritici-repentis (strain Pt-1C-BFP)</name>
    <name type="common">Wheat tan spot fungus</name>
    <name type="synonym">Drechslera tritici-repentis</name>
    <dbReference type="NCBI Taxonomy" id="426418"/>
    <lineage>
        <taxon>Eukaryota</taxon>
        <taxon>Fungi</taxon>
        <taxon>Dikarya</taxon>
        <taxon>Ascomycota</taxon>
        <taxon>Pezizomycotina</taxon>
        <taxon>Dothideomycetes</taxon>
        <taxon>Pleosporomycetidae</taxon>
        <taxon>Pleosporales</taxon>
        <taxon>Pleosporineae</taxon>
        <taxon>Pleosporaceae</taxon>
        <taxon>Pyrenophora</taxon>
    </lineage>
</organism>
<evidence type="ECO:0000313" key="2">
    <source>
        <dbReference type="Proteomes" id="UP000001471"/>
    </source>
</evidence>
<dbReference type="EMBL" id="DS231615">
    <property type="protein sequence ID" value="EDU40667.1"/>
    <property type="molecule type" value="Genomic_DNA"/>
</dbReference>
<evidence type="ECO:0000313" key="1">
    <source>
        <dbReference type="EMBL" id="EDU40667.1"/>
    </source>
</evidence>
<dbReference type="HOGENOM" id="CLU_2224543_0_0_1"/>
<accession>B2VVL7</accession>
<name>B2VVL7_PYRTR</name>
<dbReference type="AlphaFoldDB" id="B2VVL7"/>
<proteinExistence type="predicted"/>
<protein>
    <submittedName>
        <fullName evidence="1">Uncharacterized protein</fullName>
    </submittedName>
</protein>
<sequence length="106" mass="11555">METFDLNSLFGVRRCFKLSDCVQTGLVLLKPIASAVFRRLQGDTIVKSRVRRANLGRCQCVAAPEAVAPTAVHGGHGDLLSNFGVLSPMYLMMALFLRRGGGCRWG</sequence>